<dbReference type="AlphaFoldDB" id="A0A425B4J5"/>
<comment type="caution">
    <text evidence="1">The sequence shown here is derived from an EMBL/GenBank/DDBJ whole genome shotgun (WGS) entry which is preliminary data.</text>
</comment>
<organism evidence="1 2">
    <name type="scientific">Neisseria meningitidis</name>
    <dbReference type="NCBI Taxonomy" id="487"/>
    <lineage>
        <taxon>Bacteria</taxon>
        <taxon>Pseudomonadati</taxon>
        <taxon>Pseudomonadota</taxon>
        <taxon>Betaproteobacteria</taxon>
        <taxon>Neisseriales</taxon>
        <taxon>Neisseriaceae</taxon>
        <taxon>Neisseria</taxon>
    </lineage>
</organism>
<reference evidence="1 2" key="1">
    <citation type="submission" date="2017-09" db="EMBL/GenBank/DDBJ databases">
        <title>Phenotypic and genotypic characterization of Colombian isolates of Neisseria meningitidis recovered from invasive disease.</title>
        <authorList>
            <person name="Duarte C."/>
            <person name="Gabastou J.M."/>
            <person name="Moreno J."/>
        </authorList>
    </citation>
    <scope>NUCLEOTIDE SEQUENCE [LARGE SCALE GENOMIC DNA]</scope>
    <source>
        <strain evidence="1 2">INS-Nm1012</strain>
    </source>
</reference>
<dbReference type="Proteomes" id="UP000283666">
    <property type="component" value="Unassembled WGS sequence"/>
</dbReference>
<gene>
    <name evidence="1" type="ORF">COH52_03525</name>
</gene>
<proteinExistence type="predicted"/>
<accession>A0A425B4J5</accession>
<name>A0A425B4J5_NEIME</name>
<dbReference type="EMBL" id="NWZY01000006">
    <property type="protein sequence ID" value="RQK80147.1"/>
    <property type="molecule type" value="Genomic_DNA"/>
</dbReference>
<protein>
    <submittedName>
        <fullName evidence="1">PilS cassette</fullName>
    </submittedName>
</protein>
<evidence type="ECO:0000313" key="2">
    <source>
        <dbReference type="Proteomes" id="UP000283666"/>
    </source>
</evidence>
<sequence length="44" mass="5337">MTNFRFLILVFCFCRNDEILSFRNLPEKTETAPPSFPRRRESRT</sequence>
<evidence type="ECO:0000313" key="1">
    <source>
        <dbReference type="EMBL" id="RQK80147.1"/>
    </source>
</evidence>